<dbReference type="GO" id="GO:0004888">
    <property type="term" value="F:transmembrane signaling receptor activity"/>
    <property type="evidence" value="ECO:0007669"/>
    <property type="project" value="InterPro"/>
</dbReference>
<keyword evidence="4 10" id="KW-0732">Signal</keyword>
<feature type="transmembrane region" description="Helical" evidence="9">
    <location>
        <begin position="282"/>
        <end position="303"/>
    </location>
</feature>
<feature type="domain" description="G-protein coupled receptors family 2 profile 2" evidence="11">
    <location>
        <begin position="245"/>
        <end position="494"/>
    </location>
</feature>
<protein>
    <submittedName>
        <fullName evidence="12">G-protein-coupled receptor family protein</fullName>
    </submittedName>
</protein>
<dbReference type="SMART" id="SM01330">
    <property type="entry name" value="Frizzled"/>
    <property type="match status" value="1"/>
</dbReference>
<evidence type="ECO:0000256" key="8">
    <source>
        <dbReference type="ARBA" id="ARBA00023180"/>
    </source>
</evidence>
<proteinExistence type="inferred from homology"/>
<evidence type="ECO:0000256" key="1">
    <source>
        <dbReference type="ARBA" id="ARBA00004141"/>
    </source>
</evidence>
<name>D3BM93_HETP5</name>
<evidence type="ECO:0000256" key="3">
    <source>
        <dbReference type="ARBA" id="ARBA00022692"/>
    </source>
</evidence>
<keyword evidence="5 9" id="KW-1133">Transmembrane helix</keyword>
<dbReference type="Pfam" id="PF01534">
    <property type="entry name" value="Frizzled"/>
    <property type="match status" value="1"/>
</dbReference>
<accession>D3BM93</accession>
<sequence length="632" mass="71193">MYCSHLNLFIKLSLLLVLSLLTTSTNSQQFFYTLDPNATCEPWVGHSFCTGLIKNPSSIYVSTSRSQSVMVSQIDLIQSYYNAATSQCLADDSNNRKFFCNAVFPECKPQGLPNNKVINLGVGVCQANCKHVSDLCIPAGLNLDEINCDLVNSQNIYNYPPNYNQYDLSSYGGPANVQVQCLNSSSTAQNGTLAPINGTCPDPLIHHVTKDRQSDLDKGYYLLEGIDCLMPCPAPFFTHSQWSNMRLMISIVSPISFFCISMNLITYVGLNRKFDRHAFGIIFLSFSVFLMTLSDLIFIAGGWDSICPDPGRFARQSDSSCAAAGFIFQYGVVSAMLWWASMAFDLWLVIRKVQNVKSYVRYYISTINVIAIVLAIVPIFGKQYGYAVGGLGCWVMDDAWQNGVFWIPLCVCLFVGISFIFLICFEIYKIVTAVSKINGRSSKMRILRMNIKPFIIVLFIFSQFMYCFIYHFYVQDNMDRYYNNMADYVKCLVSTKGDPACASHAITVPYKSQITFLFFLRIFGIEILFFYGFTKRTKKIWLLSPVFKNRFVELIKKWAPSFFSVSSITTNNSNLNTTTDGVTQQNTVANSSIQLSVSGSMRTSQISMVTLNSNIANDEEEDRENSDEDEDD</sequence>
<keyword evidence="6 9" id="KW-0472">Membrane</keyword>
<dbReference type="Proteomes" id="UP000001396">
    <property type="component" value="Unassembled WGS sequence"/>
</dbReference>
<evidence type="ECO:0000256" key="4">
    <source>
        <dbReference type="ARBA" id="ARBA00022729"/>
    </source>
</evidence>
<keyword evidence="8" id="KW-0325">Glycoprotein</keyword>
<evidence type="ECO:0000313" key="12">
    <source>
        <dbReference type="EMBL" id="EFA77694.1"/>
    </source>
</evidence>
<comment type="similarity">
    <text evidence="2">Belongs to the G-protein coupled receptor Fz/Smo family.</text>
</comment>
<evidence type="ECO:0000256" key="7">
    <source>
        <dbReference type="ARBA" id="ARBA00023170"/>
    </source>
</evidence>
<feature type="transmembrane region" description="Helical" evidence="9">
    <location>
        <begin position="514"/>
        <end position="533"/>
    </location>
</feature>
<feature type="chain" id="PRO_5003041362" evidence="10">
    <location>
        <begin position="28"/>
        <end position="632"/>
    </location>
</feature>
<feature type="transmembrane region" description="Helical" evidence="9">
    <location>
        <begin position="362"/>
        <end position="381"/>
    </location>
</feature>
<evidence type="ECO:0000256" key="9">
    <source>
        <dbReference type="SAM" id="Phobius"/>
    </source>
</evidence>
<feature type="signal peptide" evidence="10">
    <location>
        <begin position="1"/>
        <end position="27"/>
    </location>
</feature>
<dbReference type="GO" id="GO:0016020">
    <property type="term" value="C:membrane"/>
    <property type="evidence" value="ECO:0007669"/>
    <property type="project" value="UniProtKB-SubCell"/>
</dbReference>
<dbReference type="PANTHER" id="PTHR31787:SF2">
    <property type="entry name" value="FRIZZLED AND SMOOTHENED-LIKE PROTEIN A"/>
    <property type="match status" value="1"/>
</dbReference>
<evidence type="ECO:0000256" key="10">
    <source>
        <dbReference type="SAM" id="SignalP"/>
    </source>
</evidence>
<dbReference type="GeneID" id="31367770"/>
<comment type="subcellular location">
    <subcellularLocation>
        <location evidence="1">Membrane</location>
        <topology evidence="1">Multi-pass membrane protein</topology>
    </subcellularLocation>
</comment>
<keyword evidence="3 9" id="KW-0812">Transmembrane</keyword>
<dbReference type="RefSeq" id="XP_020429822.1">
    <property type="nucleotide sequence ID" value="XM_020583041.1"/>
</dbReference>
<dbReference type="InterPro" id="IPR050949">
    <property type="entry name" value="GPCR_Fz/Smo-like"/>
</dbReference>
<dbReference type="Gene3D" id="1.20.1070.10">
    <property type="entry name" value="Rhodopsin 7-helix transmembrane proteins"/>
    <property type="match status" value="1"/>
</dbReference>
<reference evidence="12 13" key="1">
    <citation type="journal article" date="2011" name="Genome Res.">
        <title>Phylogeny-wide analysis of social amoeba genomes highlights ancient origins for complex intercellular communication.</title>
        <authorList>
            <person name="Heidel A.J."/>
            <person name="Lawal H.M."/>
            <person name="Felder M."/>
            <person name="Schilde C."/>
            <person name="Helps N.R."/>
            <person name="Tunggal B."/>
            <person name="Rivero F."/>
            <person name="John U."/>
            <person name="Schleicher M."/>
            <person name="Eichinger L."/>
            <person name="Platzer M."/>
            <person name="Noegel A.A."/>
            <person name="Schaap P."/>
            <person name="Gloeckner G."/>
        </authorList>
    </citation>
    <scope>NUCLEOTIDE SEQUENCE [LARGE SCALE GENOMIC DNA]</scope>
    <source>
        <strain evidence="13">ATCC 26659 / Pp 5 / PN500</strain>
    </source>
</reference>
<evidence type="ECO:0000313" key="13">
    <source>
        <dbReference type="Proteomes" id="UP000001396"/>
    </source>
</evidence>
<keyword evidence="7 12" id="KW-0675">Receptor</keyword>
<evidence type="ECO:0000256" key="2">
    <source>
        <dbReference type="ARBA" id="ARBA00008077"/>
    </source>
</evidence>
<dbReference type="EMBL" id="ADBJ01000042">
    <property type="protein sequence ID" value="EFA77694.1"/>
    <property type="molecule type" value="Genomic_DNA"/>
</dbReference>
<feature type="transmembrane region" description="Helical" evidence="9">
    <location>
        <begin position="247"/>
        <end position="270"/>
    </location>
</feature>
<evidence type="ECO:0000256" key="6">
    <source>
        <dbReference type="ARBA" id="ARBA00023136"/>
    </source>
</evidence>
<feature type="transmembrane region" description="Helical" evidence="9">
    <location>
        <begin position="405"/>
        <end position="428"/>
    </location>
</feature>
<comment type="caution">
    <text evidence="12">The sequence shown here is derived from an EMBL/GenBank/DDBJ whole genome shotgun (WGS) entry which is preliminary data.</text>
</comment>
<dbReference type="GO" id="GO:0007166">
    <property type="term" value="P:cell surface receptor signaling pathway"/>
    <property type="evidence" value="ECO:0007669"/>
    <property type="project" value="InterPro"/>
</dbReference>
<dbReference type="FunCoup" id="D3BM93">
    <property type="interactions" value="3"/>
</dbReference>
<dbReference type="PANTHER" id="PTHR31787">
    <property type="entry name" value="G-PROTEIN-COUPLED RECEPTOR GPCR FAMILY PROTEIN"/>
    <property type="match status" value="1"/>
</dbReference>
<organism evidence="12 13">
    <name type="scientific">Heterostelium pallidum (strain ATCC 26659 / Pp 5 / PN500)</name>
    <name type="common">Cellular slime mold</name>
    <name type="synonym">Polysphondylium pallidum</name>
    <dbReference type="NCBI Taxonomy" id="670386"/>
    <lineage>
        <taxon>Eukaryota</taxon>
        <taxon>Amoebozoa</taxon>
        <taxon>Evosea</taxon>
        <taxon>Eumycetozoa</taxon>
        <taxon>Dictyostelia</taxon>
        <taxon>Acytosteliales</taxon>
        <taxon>Acytosteliaceae</taxon>
        <taxon>Heterostelium</taxon>
    </lineage>
</organism>
<evidence type="ECO:0000256" key="5">
    <source>
        <dbReference type="ARBA" id="ARBA00022989"/>
    </source>
</evidence>
<dbReference type="STRING" id="670386.D3BM93"/>
<dbReference type="Gene3D" id="1.10.2000.10">
    <property type="entry name" value="Frizzled cysteine-rich domain"/>
    <property type="match status" value="1"/>
</dbReference>
<dbReference type="OMA" id="WQNGVFW"/>
<dbReference type="PROSITE" id="PS50261">
    <property type="entry name" value="G_PROTEIN_RECEP_F2_4"/>
    <property type="match status" value="1"/>
</dbReference>
<dbReference type="AlphaFoldDB" id="D3BM93"/>
<keyword evidence="13" id="KW-1185">Reference proteome</keyword>
<dbReference type="InterPro" id="IPR000539">
    <property type="entry name" value="Frizzled/Smoothened_7TM"/>
</dbReference>
<feature type="transmembrane region" description="Helical" evidence="9">
    <location>
        <begin position="449"/>
        <end position="473"/>
    </location>
</feature>
<dbReference type="InterPro" id="IPR036790">
    <property type="entry name" value="Frizzled_dom_sf"/>
</dbReference>
<dbReference type="InterPro" id="IPR017981">
    <property type="entry name" value="GPCR_2-like_7TM"/>
</dbReference>
<evidence type="ECO:0000259" key="11">
    <source>
        <dbReference type="PROSITE" id="PS50261"/>
    </source>
</evidence>
<feature type="transmembrane region" description="Helical" evidence="9">
    <location>
        <begin position="323"/>
        <end position="350"/>
    </location>
</feature>
<dbReference type="InParanoid" id="D3BM93"/>
<gene>
    <name evidence="12" type="primary">fslA</name>
    <name evidence="12" type="ORF">PPL_12303</name>
</gene>